<dbReference type="PROSITE" id="PS51257">
    <property type="entry name" value="PROKAR_LIPOPROTEIN"/>
    <property type="match status" value="1"/>
</dbReference>
<sequence length="131" mass="14462">MKESIKGWRTWCAVRLLVAVALMGTVFMACSDDDEPVNVVYTASFESFHGSGENFMAELALVEQAYMKALNISESPFMLNGIMAECDALVKAACERAEAEVEAMGLMDISFTYVVKNNNTGQHVYSYTYGN</sequence>
<gene>
    <name evidence="1" type="ORF">H9814_03715</name>
</gene>
<accession>A0A9D2E889</accession>
<comment type="caution">
    <text evidence="1">The sequence shown here is derived from an EMBL/GenBank/DDBJ whole genome shotgun (WGS) entry which is preliminary data.</text>
</comment>
<protein>
    <submittedName>
        <fullName evidence="1">Uncharacterized protein</fullName>
    </submittedName>
</protein>
<reference evidence="1" key="1">
    <citation type="journal article" date="2021" name="PeerJ">
        <title>Extensive microbial diversity within the chicken gut microbiome revealed by metagenomics and culture.</title>
        <authorList>
            <person name="Gilroy R."/>
            <person name="Ravi A."/>
            <person name="Getino M."/>
            <person name="Pursley I."/>
            <person name="Horton D.L."/>
            <person name="Alikhan N.F."/>
            <person name="Baker D."/>
            <person name="Gharbi K."/>
            <person name="Hall N."/>
            <person name="Watson M."/>
            <person name="Adriaenssens E.M."/>
            <person name="Foster-Nyarko E."/>
            <person name="Jarju S."/>
            <person name="Secka A."/>
            <person name="Antonio M."/>
            <person name="Oren A."/>
            <person name="Chaudhuri R.R."/>
            <person name="La Ragione R."/>
            <person name="Hildebrand F."/>
            <person name="Pallen M.J."/>
        </authorList>
    </citation>
    <scope>NUCLEOTIDE SEQUENCE</scope>
    <source>
        <strain evidence="1">ChiHjej9B8-1298</strain>
    </source>
</reference>
<dbReference type="EMBL" id="DXBX01000026">
    <property type="protein sequence ID" value="HIZ32643.1"/>
    <property type="molecule type" value="Genomic_DNA"/>
</dbReference>
<organism evidence="1 2">
    <name type="scientific">Candidatus Bacteroides merdigallinarum</name>
    <dbReference type="NCBI Taxonomy" id="2838473"/>
    <lineage>
        <taxon>Bacteria</taxon>
        <taxon>Pseudomonadati</taxon>
        <taxon>Bacteroidota</taxon>
        <taxon>Bacteroidia</taxon>
        <taxon>Bacteroidales</taxon>
        <taxon>Bacteroidaceae</taxon>
        <taxon>Bacteroides</taxon>
    </lineage>
</organism>
<evidence type="ECO:0000313" key="2">
    <source>
        <dbReference type="Proteomes" id="UP000824028"/>
    </source>
</evidence>
<dbReference type="Proteomes" id="UP000824028">
    <property type="component" value="Unassembled WGS sequence"/>
</dbReference>
<name>A0A9D2E889_9BACE</name>
<proteinExistence type="predicted"/>
<evidence type="ECO:0000313" key="1">
    <source>
        <dbReference type="EMBL" id="HIZ32643.1"/>
    </source>
</evidence>
<dbReference type="AlphaFoldDB" id="A0A9D2E889"/>
<reference evidence="1" key="2">
    <citation type="submission" date="2021-04" db="EMBL/GenBank/DDBJ databases">
        <authorList>
            <person name="Gilroy R."/>
        </authorList>
    </citation>
    <scope>NUCLEOTIDE SEQUENCE</scope>
    <source>
        <strain evidence="1">ChiHjej9B8-1298</strain>
    </source>
</reference>